<organism evidence="2 3">
    <name type="scientific">Ceratocystis lukuohia</name>
    <dbReference type="NCBI Taxonomy" id="2019550"/>
    <lineage>
        <taxon>Eukaryota</taxon>
        <taxon>Fungi</taxon>
        <taxon>Dikarya</taxon>
        <taxon>Ascomycota</taxon>
        <taxon>Pezizomycotina</taxon>
        <taxon>Sordariomycetes</taxon>
        <taxon>Hypocreomycetidae</taxon>
        <taxon>Microascales</taxon>
        <taxon>Ceratocystidaceae</taxon>
        <taxon>Ceratocystis</taxon>
    </lineage>
</organism>
<gene>
    <name evidence="2" type="ORF">HOO65_020601</name>
</gene>
<feature type="region of interest" description="Disordered" evidence="1">
    <location>
        <begin position="1"/>
        <end position="51"/>
    </location>
</feature>
<evidence type="ECO:0000313" key="3">
    <source>
        <dbReference type="Proteomes" id="UP001610728"/>
    </source>
</evidence>
<dbReference type="EMBL" id="JABSNW010000002">
    <property type="protein sequence ID" value="KAL2890059.1"/>
    <property type="molecule type" value="Genomic_DNA"/>
</dbReference>
<feature type="compositionally biased region" description="Polar residues" evidence="1">
    <location>
        <begin position="298"/>
        <end position="325"/>
    </location>
</feature>
<feature type="compositionally biased region" description="Polar residues" evidence="1">
    <location>
        <begin position="163"/>
        <end position="180"/>
    </location>
</feature>
<sequence length="730" mass="81826">MPDDSESFGTRPARIQDWLTAIDSPQPQKLLDSSRARPHHPQMNRTLDNDEHGNLAKYCQHPYGIDDNNHSASRKVSQWLNSSQEIVHSEARNIRKDSHRRIKSDLRSRDIHGTQPAKIGLRRRSDTESFERRGRHKTRRDRYDAKKAVTREAKKRAMDQEKSTGLSQTEAQPKASSQPKLRSHKDIMDRFDSEAISSSNRLTVQPSPIPGLFLNSRAASSMGFVPDLAYNPMTHFSRATRRFDADTLHTRLAKCAREGDESSQSPVNKEELENGLHRDAKLGRCHVEVEDTVEQSACSSCRESKSQSQTSIQLQQNKTEISPIQYQPCPETSHTRDTPQVEERKQRADDGVAKRIDACVSPADPTLGSKLSEALRSDLVATQQWVRESLEDVDTGRSCDAGSSVHSHGQGVVDLEFRQRASLSTTTARVPADRQPDKSVSSIPETMQVESAGMKSPNVSQPNLQDGLNVGLDAADDVENLQGLSKPEMAMYGRTVRPLAQYKDIGCQTEDGLFSHTKTRQETMQEGLPSKSQLIGHLPVSEIGRQERVQQVQFQPEVAADDLPCNRPQLFDLHPSFAARPHQHTGCTKHTTSESLPNDGSVACLEGNNDVPMEGYRALSGDNMPVTETDSVFEGSWPAAVAETSLLPHDSRASCSWAMLKSFDPQSHGYPLEQAHQNHEILQPQAKRLKVEVESEGLEQFVPRNERGQIYEVIDEAHEEMTRFWRPNRW</sequence>
<keyword evidence="3" id="KW-1185">Reference proteome</keyword>
<reference evidence="2 3" key="1">
    <citation type="submission" date="2020-05" db="EMBL/GenBank/DDBJ databases">
        <title>Ceratocystis lukuohia genome.</title>
        <authorList>
            <person name="Harrington T.C."/>
            <person name="Kim K."/>
            <person name="Mayers C.G."/>
        </authorList>
    </citation>
    <scope>NUCLEOTIDE SEQUENCE [LARGE SCALE GENOMIC DNA]</scope>
    <source>
        <strain evidence="2 3">C4212</strain>
    </source>
</reference>
<feature type="region of interest" description="Disordered" evidence="1">
    <location>
        <begin position="396"/>
        <end position="417"/>
    </location>
</feature>
<accession>A0ABR4MPC1</accession>
<feature type="region of interest" description="Disordered" evidence="1">
    <location>
        <begin position="424"/>
        <end position="443"/>
    </location>
</feature>
<name>A0ABR4MPC1_9PEZI</name>
<dbReference type="GeneID" id="98116234"/>
<feature type="compositionally biased region" description="Basic and acidic residues" evidence="1">
    <location>
        <begin position="141"/>
        <end position="162"/>
    </location>
</feature>
<dbReference type="RefSeq" id="XP_070861239.1">
    <property type="nucleotide sequence ID" value="XM_071006481.1"/>
</dbReference>
<dbReference type="Proteomes" id="UP001610728">
    <property type="component" value="Unassembled WGS sequence"/>
</dbReference>
<protein>
    <submittedName>
        <fullName evidence="2">Uncharacterized protein</fullName>
    </submittedName>
</protein>
<evidence type="ECO:0000313" key="2">
    <source>
        <dbReference type="EMBL" id="KAL2890059.1"/>
    </source>
</evidence>
<evidence type="ECO:0000256" key="1">
    <source>
        <dbReference type="SAM" id="MobiDB-lite"/>
    </source>
</evidence>
<feature type="compositionally biased region" description="Basic and acidic residues" evidence="1">
    <location>
        <begin position="123"/>
        <end position="132"/>
    </location>
</feature>
<feature type="region of interest" description="Disordered" evidence="1">
    <location>
        <begin position="298"/>
        <end position="353"/>
    </location>
</feature>
<feature type="compositionally biased region" description="Basic and acidic residues" evidence="1">
    <location>
        <begin position="333"/>
        <end position="353"/>
    </location>
</feature>
<proteinExistence type="predicted"/>
<comment type="caution">
    <text evidence="2">The sequence shown here is derived from an EMBL/GenBank/DDBJ whole genome shotgun (WGS) entry which is preliminary data.</text>
</comment>
<feature type="region of interest" description="Disordered" evidence="1">
    <location>
        <begin position="109"/>
        <end position="182"/>
    </location>
</feature>